<keyword evidence="6" id="KW-1185">Reference proteome</keyword>
<dbReference type="InterPro" id="IPR041561">
    <property type="entry name" value="PglD_N"/>
</dbReference>
<organism evidence="5 6">
    <name type="scientific">Lacrimispora algidixylanolytica</name>
    <dbReference type="NCBI Taxonomy" id="94868"/>
    <lineage>
        <taxon>Bacteria</taxon>
        <taxon>Bacillati</taxon>
        <taxon>Bacillota</taxon>
        <taxon>Clostridia</taxon>
        <taxon>Lachnospirales</taxon>
        <taxon>Lachnospiraceae</taxon>
        <taxon>Lacrimispora</taxon>
    </lineage>
</organism>
<dbReference type="InterPro" id="IPR020019">
    <property type="entry name" value="AcTrfase_PglD-like"/>
</dbReference>
<accession>A0A419TCM0</accession>
<dbReference type="GO" id="GO:0016740">
    <property type="term" value="F:transferase activity"/>
    <property type="evidence" value="ECO:0007669"/>
    <property type="project" value="UniProtKB-KW"/>
</dbReference>
<sequence>MKKLVVIGGGGHGESVIDSIRSAKEFDIIGILDAGKSVGTIVSGIRVLGGDVLLPELFKQGIHYGVIAVGSMGNPQPRIQIYETLKGVGFVIPNIIDKSAVLSHDVQMGEGNFIGKGVILGAGVILGTGCILNTGSIIEHGTIIGDFTHVAPGSVLCGNVRVGEHVHIGPGSTVIQNVTIKSNSLIGAGSLVLRDISSNKLAYGSPAREVGIYEQSHDYSRSRGKS</sequence>
<dbReference type="OrthoDB" id="9801456at2"/>
<keyword evidence="1 5" id="KW-0808">Transferase</keyword>
<dbReference type="Gene3D" id="3.40.50.20">
    <property type="match status" value="1"/>
</dbReference>
<evidence type="ECO:0000256" key="2">
    <source>
        <dbReference type="ARBA" id="ARBA00022737"/>
    </source>
</evidence>
<evidence type="ECO:0000313" key="6">
    <source>
        <dbReference type="Proteomes" id="UP000284277"/>
    </source>
</evidence>
<keyword evidence="2" id="KW-0677">Repeat</keyword>
<name>A0A419TCM0_9FIRM</name>
<dbReference type="InterPro" id="IPR018357">
    <property type="entry name" value="Hexapep_transf_CS"/>
</dbReference>
<dbReference type="InterPro" id="IPR011004">
    <property type="entry name" value="Trimer_LpxA-like_sf"/>
</dbReference>
<gene>
    <name evidence="5" type="ORF">BET01_02460</name>
</gene>
<dbReference type="PANTHER" id="PTHR43300">
    <property type="entry name" value="ACETYLTRANSFERASE"/>
    <property type="match status" value="1"/>
</dbReference>
<dbReference type="Pfam" id="PF00132">
    <property type="entry name" value="Hexapep"/>
    <property type="match status" value="1"/>
</dbReference>
<evidence type="ECO:0000256" key="1">
    <source>
        <dbReference type="ARBA" id="ARBA00022679"/>
    </source>
</evidence>
<dbReference type="EMBL" id="MCIA01000001">
    <property type="protein sequence ID" value="RKD35226.1"/>
    <property type="molecule type" value="Genomic_DNA"/>
</dbReference>
<reference evidence="5 6" key="1">
    <citation type="submission" date="2016-08" db="EMBL/GenBank/DDBJ databases">
        <title>A new outlook on sporulation: Clostridium algidixylanolyticum.</title>
        <authorList>
            <person name="Poppleton D.I."/>
            <person name="Gribaldo S."/>
        </authorList>
    </citation>
    <scope>NUCLEOTIDE SEQUENCE [LARGE SCALE GENOMIC DNA]</scope>
    <source>
        <strain evidence="5 6">SPL73</strain>
    </source>
</reference>
<evidence type="ECO:0000313" key="5">
    <source>
        <dbReference type="EMBL" id="RKD35226.1"/>
    </source>
</evidence>
<comment type="caution">
    <text evidence="5">The sequence shown here is derived from an EMBL/GenBank/DDBJ whole genome shotgun (WGS) entry which is preliminary data.</text>
</comment>
<feature type="binding site" evidence="3">
    <location>
        <position position="73"/>
    </location>
    <ligand>
        <name>substrate</name>
    </ligand>
</feature>
<dbReference type="AlphaFoldDB" id="A0A419TCM0"/>
<dbReference type="Pfam" id="PF17836">
    <property type="entry name" value="PglD_N"/>
    <property type="match status" value="1"/>
</dbReference>
<proteinExistence type="predicted"/>
<dbReference type="InterPro" id="IPR050179">
    <property type="entry name" value="Trans_hexapeptide_repeat"/>
</dbReference>
<dbReference type="PANTHER" id="PTHR43300:SF7">
    <property type="entry name" value="UDP-N-ACETYLBACILLOSAMINE N-ACETYLTRANSFERASE"/>
    <property type="match status" value="1"/>
</dbReference>
<dbReference type="SUPFAM" id="SSF51161">
    <property type="entry name" value="Trimeric LpxA-like enzymes"/>
    <property type="match status" value="1"/>
</dbReference>
<evidence type="ECO:0000259" key="4">
    <source>
        <dbReference type="Pfam" id="PF17836"/>
    </source>
</evidence>
<dbReference type="RefSeq" id="WP_120195165.1">
    <property type="nucleotide sequence ID" value="NZ_MCIA01000001.1"/>
</dbReference>
<feature type="binding site" evidence="3">
    <location>
        <position position="149"/>
    </location>
    <ligand>
        <name>acetyl-CoA</name>
        <dbReference type="ChEBI" id="CHEBI:57288"/>
    </ligand>
</feature>
<dbReference type="NCBIfam" id="TIGR03570">
    <property type="entry name" value="NeuD_NnaD"/>
    <property type="match status" value="1"/>
</dbReference>
<dbReference type="Gene3D" id="2.160.10.10">
    <property type="entry name" value="Hexapeptide repeat proteins"/>
    <property type="match status" value="1"/>
</dbReference>
<dbReference type="PROSITE" id="PS00101">
    <property type="entry name" value="HEXAPEP_TRANSFERASES"/>
    <property type="match status" value="1"/>
</dbReference>
<dbReference type="Proteomes" id="UP000284277">
    <property type="component" value="Unassembled WGS sequence"/>
</dbReference>
<protein>
    <submittedName>
        <fullName evidence="5">Serine acetyltransferase</fullName>
    </submittedName>
</protein>
<dbReference type="InterPro" id="IPR001451">
    <property type="entry name" value="Hexapep"/>
</dbReference>
<evidence type="ECO:0000256" key="3">
    <source>
        <dbReference type="PIRSR" id="PIRSR620019-2"/>
    </source>
</evidence>
<dbReference type="CDD" id="cd03360">
    <property type="entry name" value="LbH_AT_putative"/>
    <property type="match status" value="1"/>
</dbReference>
<feature type="domain" description="PglD N-terminal" evidence="4">
    <location>
        <begin position="3"/>
        <end position="85"/>
    </location>
</feature>